<comment type="caution">
    <text evidence="2">The sequence shown here is derived from an EMBL/GenBank/DDBJ whole genome shotgun (WGS) entry which is preliminary data.</text>
</comment>
<keyword evidence="3" id="KW-1185">Reference proteome</keyword>
<dbReference type="AlphaFoldDB" id="A0A3A5MD88"/>
<gene>
    <name evidence="2" type="ORF">D6T64_11905</name>
</gene>
<feature type="domain" description="DUF4326" evidence="1">
    <location>
        <begin position="10"/>
        <end position="129"/>
    </location>
</feature>
<accession>A0A3A5MD88</accession>
<dbReference type="Proteomes" id="UP000272015">
    <property type="component" value="Unassembled WGS sequence"/>
</dbReference>
<reference evidence="2 3" key="1">
    <citation type="submission" date="2018-09" db="EMBL/GenBank/DDBJ databases">
        <title>Novel species of Cryobacterium.</title>
        <authorList>
            <person name="Liu Q."/>
            <person name="Xin Y.-H."/>
        </authorList>
    </citation>
    <scope>NUCLEOTIDE SEQUENCE [LARGE SCALE GENOMIC DNA]</scope>
    <source>
        <strain evidence="2 3">Hh39</strain>
    </source>
</reference>
<protein>
    <submittedName>
        <fullName evidence="2">DUF4326 domain-containing protein</fullName>
    </submittedName>
</protein>
<proteinExistence type="predicted"/>
<organism evidence="2 3">
    <name type="scientific">Cryobacterium melibiosiphilum</name>
    <dbReference type="NCBI Taxonomy" id="995039"/>
    <lineage>
        <taxon>Bacteria</taxon>
        <taxon>Bacillati</taxon>
        <taxon>Actinomycetota</taxon>
        <taxon>Actinomycetes</taxon>
        <taxon>Micrococcales</taxon>
        <taxon>Microbacteriaceae</taxon>
        <taxon>Cryobacterium</taxon>
    </lineage>
</organism>
<name>A0A3A5MD88_9MICO</name>
<dbReference type="InterPro" id="IPR025475">
    <property type="entry name" value="DUF4326"/>
</dbReference>
<sequence>MTPKRVQRLRSKGWQKPAGAVYVGRPGKWGNPFAAKIKADHHGPGGEAGQATMTRQMLVDEFREWLMTPTTIWKNRPESACGDTARTSLMGVPFAGRPTISEIRAALAGKDLMCWCPIGQPCHADVLLEIAAGRGNS</sequence>
<dbReference type="RefSeq" id="WP_119974895.1">
    <property type="nucleotide sequence ID" value="NZ_JBHSQA010000012.1"/>
</dbReference>
<evidence type="ECO:0000259" key="1">
    <source>
        <dbReference type="Pfam" id="PF14216"/>
    </source>
</evidence>
<evidence type="ECO:0000313" key="2">
    <source>
        <dbReference type="EMBL" id="RJT88087.1"/>
    </source>
</evidence>
<dbReference type="EMBL" id="QZVS01000085">
    <property type="protein sequence ID" value="RJT88087.1"/>
    <property type="molecule type" value="Genomic_DNA"/>
</dbReference>
<dbReference type="Pfam" id="PF14216">
    <property type="entry name" value="DUF4326"/>
    <property type="match status" value="1"/>
</dbReference>
<dbReference type="OrthoDB" id="3483205at2"/>
<evidence type="ECO:0000313" key="3">
    <source>
        <dbReference type="Proteomes" id="UP000272015"/>
    </source>
</evidence>